<comment type="similarity">
    <text evidence="2">Belongs to the cytochrome ubiquinol oxidase subunit 2 family.</text>
</comment>
<comment type="subcellular location">
    <subcellularLocation>
        <location evidence="1">Cell membrane</location>
        <topology evidence="1">Multi-pass membrane protein</topology>
    </subcellularLocation>
</comment>
<evidence type="ECO:0000256" key="2">
    <source>
        <dbReference type="ARBA" id="ARBA00007543"/>
    </source>
</evidence>
<feature type="transmembrane region" description="Helical" evidence="7">
    <location>
        <begin position="168"/>
        <end position="190"/>
    </location>
</feature>
<dbReference type="EMBL" id="CP072801">
    <property type="protein sequence ID" value="QTR47052.1"/>
    <property type="molecule type" value="Genomic_DNA"/>
</dbReference>
<evidence type="ECO:0000256" key="5">
    <source>
        <dbReference type="ARBA" id="ARBA00022989"/>
    </source>
</evidence>
<feature type="transmembrane region" description="Helical" evidence="7">
    <location>
        <begin position="234"/>
        <end position="253"/>
    </location>
</feature>
<dbReference type="Proteomes" id="UP000672039">
    <property type="component" value="Chromosome"/>
</dbReference>
<name>A0ABX7WUZ8_9GAMM</name>
<keyword evidence="9" id="KW-1185">Reference proteome</keyword>
<evidence type="ECO:0000256" key="6">
    <source>
        <dbReference type="ARBA" id="ARBA00023136"/>
    </source>
</evidence>
<sequence length="306" mass="32787">MNELHTFLATVWFVLLGIIIALYVLLEGCDLGVSILSLLAYKPALRHQLREYSGRTGQANELWLVLAGGVLFGAFPTAYTLILHTLYIPLILLLGGLLMRRAGFASGSLLAAVAQGLILGELMGSMSGGLTPFTLVVSLGVVSGYALLGASSLLNHPHGSIKTLAKRWAMAFAVGALATLVTVLLWIPAIHPYLSTRWQHPATVVLLGGLLLAVLLVSIALLRSLRGHGRYSPLKWSLTLFLLTFTGLAASLYPDIIPGHLGLEQAAASSKTLIFMSFGVGLLLPLLLAYNGFQYLLFNKSSEQKN</sequence>
<keyword evidence="6 7" id="KW-0472">Membrane</keyword>
<protein>
    <submittedName>
        <fullName evidence="8">Cytochrome d ubiquinol oxidase subunit II</fullName>
    </submittedName>
</protein>
<evidence type="ECO:0000313" key="8">
    <source>
        <dbReference type="EMBL" id="QTR47052.1"/>
    </source>
</evidence>
<dbReference type="PANTHER" id="PTHR43141:SF4">
    <property type="entry name" value="CYTOCHROME BD2 SUBUNIT II"/>
    <property type="match status" value="1"/>
</dbReference>
<accession>A0ABX7WUZ8</accession>
<evidence type="ECO:0000256" key="4">
    <source>
        <dbReference type="ARBA" id="ARBA00022692"/>
    </source>
</evidence>
<dbReference type="InterPro" id="IPR003317">
    <property type="entry name" value="Cyt-d_oxidase_su2"/>
</dbReference>
<dbReference type="Pfam" id="PF02322">
    <property type="entry name" value="Cyt_bd_oxida_II"/>
    <property type="match status" value="1"/>
</dbReference>
<dbReference type="RefSeq" id="WP_210223352.1">
    <property type="nucleotide sequence ID" value="NZ_CP072801.1"/>
</dbReference>
<feature type="transmembrane region" description="Helical" evidence="7">
    <location>
        <begin position="12"/>
        <end position="41"/>
    </location>
</feature>
<feature type="transmembrane region" description="Helical" evidence="7">
    <location>
        <begin position="85"/>
        <end position="102"/>
    </location>
</feature>
<feature type="transmembrane region" description="Helical" evidence="7">
    <location>
        <begin position="202"/>
        <end position="222"/>
    </location>
</feature>
<feature type="transmembrane region" description="Helical" evidence="7">
    <location>
        <begin position="109"/>
        <end position="127"/>
    </location>
</feature>
<feature type="transmembrane region" description="Helical" evidence="7">
    <location>
        <begin position="273"/>
        <end position="298"/>
    </location>
</feature>
<proteinExistence type="inferred from homology"/>
<reference evidence="8 9" key="1">
    <citation type="submission" date="2021-04" db="EMBL/GenBank/DDBJ databases">
        <title>Genomics, taxonomy and metabolism of representatives of sulfur bacteria of the genus Thiothrix: Thiothrix fructosivorans QT, Thiothrix unzii A1T and three new species, Thiothrix subterranea sp. nov., Thiothrix litoralis sp. nov. and 'Candidatus Thiothrix anitrata' sp. nov.</title>
        <authorList>
            <person name="Ravin N.V."/>
            <person name="Smolyakov D."/>
            <person name="Rudenko T.S."/>
            <person name="Mardanov A.V."/>
            <person name="Beletsky A.V."/>
            <person name="Markov N.D."/>
            <person name="Fomenkov A.I."/>
            <person name="Roberts R.J."/>
            <person name="Karnachuk O.V."/>
            <person name="Novikov A."/>
            <person name="Grabovich M.Y."/>
        </authorList>
    </citation>
    <scope>NUCLEOTIDE SEQUENCE [LARGE SCALE GENOMIC DNA]</scope>
    <source>
        <strain evidence="8 9">AS</strain>
    </source>
</reference>
<evidence type="ECO:0000256" key="1">
    <source>
        <dbReference type="ARBA" id="ARBA00004651"/>
    </source>
</evidence>
<feature type="transmembrane region" description="Helical" evidence="7">
    <location>
        <begin position="133"/>
        <end position="156"/>
    </location>
</feature>
<keyword evidence="3" id="KW-1003">Cell membrane</keyword>
<evidence type="ECO:0000256" key="3">
    <source>
        <dbReference type="ARBA" id="ARBA00022475"/>
    </source>
</evidence>
<keyword evidence="4 7" id="KW-0812">Transmembrane</keyword>
<gene>
    <name evidence="8" type="ORF">J9253_03655</name>
</gene>
<dbReference type="PANTHER" id="PTHR43141">
    <property type="entry name" value="CYTOCHROME BD2 SUBUNIT II"/>
    <property type="match status" value="1"/>
</dbReference>
<evidence type="ECO:0000313" key="9">
    <source>
        <dbReference type="Proteomes" id="UP000672039"/>
    </source>
</evidence>
<organism evidence="8 9">
    <name type="scientific">Thiothrix litoralis</name>
    <dbReference type="NCBI Taxonomy" id="2891210"/>
    <lineage>
        <taxon>Bacteria</taxon>
        <taxon>Pseudomonadati</taxon>
        <taxon>Pseudomonadota</taxon>
        <taxon>Gammaproteobacteria</taxon>
        <taxon>Thiotrichales</taxon>
        <taxon>Thiotrichaceae</taxon>
        <taxon>Thiothrix</taxon>
    </lineage>
</organism>
<evidence type="ECO:0000256" key="7">
    <source>
        <dbReference type="SAM" id="Phobius"/>
    </source>
</evidence>
<keyword evidence="5 7" id="KW-1133">Transmembrane helix</keyword>